<dbReference type="AlphaFoldDB" id="A0A286RBF3"/>
<reference evidence="1 2" key="1">
    <citation type="journal article" name="Front. Microbiol.">
        <title>Sugar Metabolism of the First Thermophilic Planctomycete Thermogutta terrifontis: Comparative Genomic and Transcriptomic Approaches.</title>
        <authorList>
            <person name="Elcheninov A.G."/>
            <person name="Menzel P."/>
            <person name="Gudbergsdottir S.R."/>
            <person name="Slesarev A.I."/>
            <person name="Kadnikov V.V."/>
            <person name="Krogh A."/>
            <person name="Bonch-Osmolovskaya E.A."/>
            <person name="Peng X."/>
            <person name="Kublanov I.V."/>
        </authorList>
    </citation>
    <scope>NUCLEOTIDE SEQUENCE [LARGE SCALE GENOMIC DNA]</scope>
    <source>
        <strain evidence="1 2">R1</strain>
    </source>
</reference>
<name>A0A286RBF3_9BACT</name>
<gene>
    <name evidence="1" type="ORF">THTE_0684</name>
</gene>
<dbReference type="Proteomes" id="UP000215086">
    <property type="component" value="Chromosome"/>
</dbReference>
<dbReference type="KEGG" id="ttf:THTE_0684"/>
<dbReference type="EMBL" id="CP018477">
    <property type="protein sequence ID" value="ASV73286.1"/>
    <property type="molecule type" value="Genomic_DNA"/>
</dbReference>
<keyword evidence="2" id="KW-1185">Reference proteome</keyword>
<evidence type="ECO:0000313" key="2">
    <source>
        <dbReference type="Proteomes" id="UP000215086"/>
    </source>
</evidence>
<proteinExistence type="predicted"/>
<accession>A0A286RBF3</accession>
<sequence>MTSAIVPPYSDCLGLLLYQFPKIPNFCSESGSLPFQVCSSAARRIPPNFFLCDFQ</sequence>
<protein>
    <submittedName>
        <fullName evidence="1">Uncharacterized protein</fullName>
    </submittedName>
</protein>
<evidence type="ECO:0000313" key="1">
    <source>
        <dbReference type="EMBL" id="ASV73286.1"/>
    </source>
</evidence>
<organism evidence="1 2">
    <name type="scientific">Thermogutta terrifontis</name>
    <dbReference type="NCBI Taxonomy" id="1331910"/>
    <lineage>
        <taxon>Bacteria</taxon>
        <taxon>Pseudomonadati</taxon>
        <taxon>Planctomycetota</taxon>
        <taxon>Planctomycetia</taxon>
        <taxon>Pirellulales</taxon>
        <taxon>Thermoguttaceae</taxon>
        <taxon>Thermogutta</taxon>
    </lineage>
</organism>